<accession>A0ABR3VTA5</accession>
<protein>
    <submittedName>
        <fullName evidence="1">Uncharacterized protein</fullName>
    </submittedName>
</protein>
<dbReference type="EMBL" id="JAZHXJ010001397">
    <property type="protein sequence ID" value="KAL1844884.1"/>
    <property type="molecule type" value="Genomic_DNA"/>
</dbReference>
<sequence>MALLCLSVGEHSPLCRPSSLWPPQSLLDSPSSSLTLSACVEDAFIRSFVRLVSFLLFSRSFTAGPWPYFPSFSLPSYFHFLLRLSNILLSLPSLVTHPCCATPLSLPLRNPETSKHSRPSCSRVPGLCVLPWGPLFVITGLIELLRPGDRPSSSTLSHQRLRPRPGSSTIAEELRSLGA</sequence>
<name>A0ABR3VTA5_9PEZI</name>
<gene>
    <name evidence="1" type="ORF">VTK73DRAFT_1576</name>
</gene>
<dbReference type="Proteomes" id="UP001586593">
    <property type="component" value="Unassembled WGS sequence"/>
</dbReference>
<keyword evidence="2" id="KW-1185">Reference proteome</keyword>
<comment type="caution">
    <text evidence="1">The sequence shown here is derived from an EMBL/GenBank/DDBJ whole genome shotgun (WGS) entry which is preliminary data.</text>
</comment>
<proteinExistence type="predicted"/>
<evidence type="ECO:0000313" key="2">
    <source>
        <dbReference type="Proteomes" id="UP001586593"/>
    </source>
</evidence>
<reference evidence="1 2" key="1">
    <citation type="journal article" date="2024" name="Commun. Biol.">
        <title>Comparative genomic analysis of thermophilic fungi reveals convergent evolutionary adaptations and gene losses.</title>
        <authorList>
            <person name="Steindorff A.S."/>
            <person name="Aguilar-Pontes M.V."/>
            <person name="Robinson A.J."/>
            <person name="Andreopoulos B."/>
            <person name="LaButti K."/>
            <person name="Kuo A."/>
            <person name="Mondo S."/>
            <person name="Riley R."/>
            <person name="Otillar R."/>
            <person name="Haridas S."/>
            <person name="Lipzen A."/>
            <person name="Grimwood J."/>
            <person name="Schmutz J."/>
            <person name="Clum A."/>
            <person name="Reid I.D."/>
            <person name="Moisan M.C."/>
            <person name="Butler G."/>
            <person name="Nguyen T.T.M."/>
            <person name="Dewar K."/>
            <person name="Conant G."/>
            <person name="Drula E."/>
            <person name="Henrissat B."/>
            <person name="Hansel C."/>
            <person name="Singer S."/>
            <person name="Hutchinson M.I."/>
            <person name="de Vries R.P."/>
            <person name="Natvig D.O."/>
            <person name="Powell A.J."/>
            <person name="Tsang A."/>
            <person name="Grigoriev I.V."/>
        </authorList>
    </citation>
    <scope>NUCLEOTIDE SEQUENCE [LARGE SCALE GENOMIC DNA]</scope>
    <source>
        <strain evidence="1 2">ATCC 24622</strain>
    </source>
</reference>
<evidence type="ECO:0000313" key="1">
    <source>
        <dbReference type="EMBL" id="KAL1844884.1"/>
    </source>
</evidence>
<organism evidence="1 2">
    <name type="scientific">Phialemonium thermophilum</name>
    <dbReference type="NCBI Taxonomy" id="223376"/>
    <lineage>
        <taxon>Eukaryota</taxon>
        <taxon>Fungi</taxon>
        <taxon>Dikarya</taxon>
        <taxon>Ascomycota</taxon>
        <taxon>Pezizomycotina</taxon>
        <taxon>Sordariomycetes</taxon>
        <taxon>Sordariomycetidae</taxon>
        <taxon>Cephalothecales</taxon>
        <taxon>Cephalothecaceae</taxon>
        <taxon>Phialemonium</taxon>
    </lineage>
</organism>